<evidence type="ECO:0000256" key="3">
    <source>
        <dbReference type="ARBA" id="ARBA00022475"/>
    </source>
</evidence>
<protein>
    <submittedName>
        <fullName evidence="9">Sugar ABC transporter permease</fullName>
    </submittedName>
</protein>
<dbReference type="EMBL" id="DVOL01000049">
    <property type="protein sequence ID" value="HIV10826.1"/>
    <property type="molecule type" value="Genomic_DNA"/>
</dbReference>
<comment type="caution">
    <text evidence="9">The sequence shown here is derived from an EMBL/GenBank/DDBJ whole genome shotgun (WGS) entry which is preliminary data.</text>
</comment>
<feature type="transmembrane region" description="Helical" evidence="7">
    <location>
        <begin position="192"/>
        <end position="214"/>
    </location>
</feature>
<dbReference type="Proteomes" id="UP000823960">
    <property type="component" value="Unassembled WGS sequence"/>
</dbReference>
<dbReference type="SUPFAM" id="SSF161098">
    <property type="entry name" value="MetI-like"/>
    <property type="match status" value="1"/>
</dbReference>
<keyword evidence="6 7" id="KW-0472">Membrane</keyword>
<keyword evidence="2 7" id="KW-0813">Transport</keyword>
<evidence type="ECO:0000313" key="10">
    <source>
        <dbReference type="Proteomes" id="UP000823960"/>
    </source>
</evidence>
<dbReference type="Gene3D" id="1.10.3720.10">
    <property type="entry name" value="MetI-like"/>
    <property type="match status" value="1"/>
</dbReference>
<evidence type="ECO:0000256" key="7">
    <source>
        <dbReference type="RuleBase" id="RU363032"/>
    </source>
</evidence>
<evidence type="ECO:0000256" key="5">
    <source>
        <dbReference type="ARBA" id="ARBA00022989"/>
    </source>
</evidence>
<evidence type="ECO:0000256" key="1">
    <source>
        <dbReference type="ARBA" id="ARBA00004651"/>
    </source>
</evidence>
<dbReference type="GO" id="GO:0055085">
    <property type="term" value="P:transmembrane transport"/>
    <property type="evidence" value="ECO:0007669"/>
    <property type="project" value="InterPro"/>
</dbReference>
<keyword evidence="4 7" id="KW-0812">Transmembrane</keyword>
<reference evidence="9" key="1">
    <citation type="submission" date="2020-10" db="EMBL/GenBank/DDBJ databases">
        <authorList>
            <person name="Gilroy R."/>
        </authorList>
    </citation>
    <scope>NUCLEOTIDE SEQUENCE</scope>
    <source>
        <strain evidence="9">1370</strain>
    </source>
</reference>
<dbReference type="PANTHER" id="PTHR30193">
    <property type="entry name" value="ABC TRANSPORTER PERMEASE PROTEIN"/>
    <property type="match status" value="1"/>
</dbReference>
<feature type="transmembrane region" description="Helical" evidence="7">
    <location>
        <begin position="102"/>
        <end position="121"/>
    </location>
</feature>
<organism evidence="9 10">
    <name type="scientific">Candidatus Faeciplasma avium</name>
    <dbReference type="NCBI Taxonomy" id="2840798"/>
    <lineage>
        <taxon>Bacteria</taxon>
        <taxon>Bacillati</taxon>
        <taxon>Bacillota</taxon>
        <taxon>Clostridia</taxon>
        <taxon>Eubacteriales</taxon>
        <taxon>Oscillospiraceae</taxon>
        <taxon>Oscillospiraceae incertae sedis</taxon>
        <taxon>Candidatus Faeciplasma</taxon>
    </lineage>
</organism>
<feature type="transmembrane region" description="Helical" evidence="7">
    <location>
        <begin position="63"/>
        <end position="90"/>
    </location>
</feature>
<comment type="subcellular location">
    <subcellularLocation>
        <location evidence="1 7">Cell membrane</location>
        <topology evidence="1 7">Multi-pass membrane protein</topology>
    </subcellularLocation>
</comment>
<dbReference type="InterPro" id="IPR000515">
    <property type="entry name" value="MetI-like"/>
</dbReference>
<feature type="transmembrane region" description="Helical" evidence="7">
    <location>
        <begin position="9"/>
        <end position="29"/>
    </location>
</feature>
<keyword evidence="5 7" id="KW-1133">Transmembrane helix</keyword>
<evidence type="ECO:0000256" key="4">
    <source>
        <dbReference type="ARBA" id="ARBA00022692"/>
    </source>
</evidence>
<name>A0A9D1T464_9FIRM</name>
<evidence type="ECO:0000313" key="9">
    <source>
        <dbReference type="EMBL" id="HIV10826.1"/>
    </source>
</evidence>
<keyword evidence="3" id="KW-1003">Cell membrane</keyword>
<sequence length="279" mass="31824">MHKAFKLKILFLSLPVAAGFLIFYIIPFFRSIGYSFLKSANSREFVFLQNYKEVLGNQYFRLALINTVIFSLVGVSLIMLLSILLSVSLVKLSSRFSFIKSFFVMPYVLPSASIIFFWQVFFDTESYSALAEINGLGGVFDVLPLYIIFLWKNIGINIILITSALTKITPEVYEAASLDGARGFKLHTKITLPLVSSSLFFVGVLSFVNSLKIFKESYLFFSSNYPPEAAYMIQNYMNNHFYKLNYQNLSTAVVIFTLSMAVLIFIWYRLENTLSEGTF</sequence>
<dbReference type="AlphaFoldDB" id="A0A9D1T464"/>
<evidence type="ECO:0000259" key="8">
    <source>
        <dbReference type="PROSITE" id="PS50928"/>
    </source>
</evidence>
<dbReference type="GO" id="GO:0005886">
    <property type="term" value="C:plasma membrane"/>
    <property type="evidence" value="ECO:0007669"/>
    <property type="project" value="UniProtKB-SubCell"/>
</dbReference>
<proteinExistence type="inferred from homology"/>
<feature type="transmembrane region" description="Helical" evidence="7">
    <location>
        <begin position="249"/>
        <end position="268"/>
    </location>
</feature>
<accession>A0A9D1T464</accession>
<dbReference type="Pfam" id="PF00528">
    <property type="entry name" value="BPD_transp_1"/>
    <property type="match status" value="1"/>
</dbReference>
<dbReference type="PROSITE" id="PS50928">
    <property type="entry name" value="ABC_TM1"/>
    <property type="match status" value="1"/>
</dbReference>
<evidence type="ECO:0000256" key="6">
    <source>
        <dbReference type="ARBA" id="ARBA00023136"/>
    </source>
</evidence>
<evidence type="ECO:0000256" key="2">
    <source>
        <dbReference type="ARBA" id="ARBA00022448"/>
    </source>
</evidence>
<gene>
    <name evidence="9" type="ORF">IAD28_03915</name>
</gene>
<dbReference type="InterPro" id="IPR035906">
    <property type="entry name" value="MetI-like_sf"/>
</dbReference>
<dbReference type="InterPro" id="IPR051393">
    <property type="entry name" value="ABC_transporter_permease"/>
</dbReference>
<feature type="domain" description="ABC transmembrane type-1" evidence="8">
    <location>
        <begin position="64"/>
        <end position="267"/>
    </location>
</feature>
<dbReference type="PANTHER" id="PTHR30193:SF37">
    <property type="entry name" value="INNER MEMBRANE ABC TRANSPORTER PERMEASE PROTEIN YCJO"/>
    <property type="match status" value="1"/>
</dbReference>
<comment type="similarity">
    <text evidence="7">Belongs to the binding-protein-dependent transport system permease family.</text>
</comment>
<reference evidence="9" key="2">
    <citation type="journal article" date="2021" name="PeerJ">
        <title>Extensive microbial diversity within the chicken gut microbiome revealed by metagenomics and culture.</title>
        <authorList>
            <person name="Gilroy R."/>
            <person name="Ravi A."/>
            <person name="Getino M."/>
            <person name="Pursley I."/>
            <person name="Horton D.L."/>
            <person name="Alikhan N.F."/>
            <person name="Baker D."/>
            <person name="Gharbi K."/>
            <person name="Hall N."/>
            <person name="Watson M."/>
            <person name="Adriaenssens E.M."/>
            <person name="Foster-Nyarko E."/>
            <person name="Jarju S."/>
            <person name="Secka A."/>
            <person name="Antonio M."/>
            <person name="Oren A."/>
            <person name="Chaudhuri R.R."/>
            <person name="La Ragione R."/>
            <person name="Hildebrand F."/>
            <person name="Pallen M.J."/>
        </authorList>
    </citation>
    <scope>NUCLEOTIDE SEQUENCE</scope>
    <source>
        <strain evidence="9">1370</strain>
    </source>
</reference>